<dbReference type="InterPro" id="IPR048258">
    <property type="entry name" value="Cyclins_cyclin-box"/>
</dbReference>
<feature type="compositionally biased region" description="Low complexity" evidence="4">
    <location>
        <begin position="61"/>
        <end position="74"/>
    </location>
</feature>
<evidence type="ECO:0000256" key="3">
    <source>
        <dbReference type="ARBA" id="ARBA00023306"/>
    </source>
</evidence>
<dbReference type="VEuPathDB" id="VectorBase:AMAM020963"/>
<accession>A0A182T734</accession>
<keyword evidence="7" id="KW-1185">Reference proteome</keyword>
<dbReference type="InterPro" id="IPR006671">
    <property type="entry name" value="Cyclin_N"/>
</dbReference>
<feature type="compositionally biased region" description="Polar residues" evidence="4">
    <location>
        <begin position="22"/>
        <end position="41"/>
    </location>
</feature>
<evidence type="ECO:0000256" key="2">
    <source>
        <dbReference type="ARBA" id="ARBA00023127"/>
    </source>
</evidence>
<dbReference type="EnsemblMetazoa" id="AMAM020963-RA">
    <property type="protein sequence ID" value="AMAM020963-PA"/>
    <property type="gene ID" value="AMAM020963"/>
</dbReference>
<protein>
    <submittedName>
        <fullName evidence="6">Cyclin N-terminal domain-containing protein</fullName>
    </submittedName>
</protein>
<sequence length="243" mass="26842">MKPRIDESDNVQRSAKQRRNSLSRTSPGAVASTSGTSTNLPAATASSTSSTSTAQPTVGLSMPSISSSSSLGSNSNAGLVGEYTSDTPGSSECLAHDFDYHQLDSPATVNSNVMSPFDGDGLSDWPRTSDNYLISDMLFKSKNKNCATIADTICYLTASHKQRSCPMPRLSWADSVDMWILMSRKDELAWLARKPFMFDEHPGLQPRMRAILLDWLNEVCEVYKLHRETYYLAVDYIDRYLSV</sequence>
<name>A0A182T734_9DIPT</name>
<reference evidence="6" key="2">
    <citation type="submission" date="2020-05" db="UniProtKB">
        <authorList>
            <consortium name="EnsemblMetazoa"/>
        </authorList>
    </citation>
    <scope>IDENTIFICATION</scope>
    <source>
        <strain evidence="6">maculatus3</strain>
    </source>
</reference>
<dbReference type="Gene3D" id="1.10.472.10">
    <property type="entry name" value="Cyclin-like"/>
    <property type="match status" value="2"/>
</dbReference>
<feature type="region of interest" description="Disordered" evidence="4">
    <location>
        <begin position="1"/>
        <end position="74"/>
    </location>
</feature>
<proteinExistence type="predicted"/>
<keyword evidence="1" id="KW-0132">Cell division</keyword>
<organism evidence="6 7">
    <name type="scientific">Anopheles maculatus</name>
    <dbReference type="NCBI Taxonomy" id="74869"/>
    <lineage>
        <taxon>Eukaryota</taxon>
        <taxon>Metazoa</taxon>
        <taxon>Ecdysozoa</taxon>
        <taxon>Arthropoda</taxon>
        <taxon>Hexapoda</taxon>
        <taxon>Insecta</taxon>
        <taxon>Pterygota</taxon>
        <taxon>Neoptera</taxon>
        <taxon>Endopterygota</taxon>
        <taxon>Diptera</taxon>
        <taxon>Nematocera</taxon>
        <taxon>Culicoidea</taxon>
        <taxon>Culicidae</taxon>
        <taxon>Anophelinae</taxon>
        <taxon>Anopheles</taxon>
        <taxon>Anopheles maculatus group</taxon>
    </lineage>
</organism>
<reference evidence="7" key="1">
    <citation type="submission" date="2013-09" db="EMBL/GenBank/DDBJ databases">
        <title>The Genome Sequence of Anopheles maculatus species B.</title>
        <authorList>
            <consortium name="The Broad Institute Genomics Platform"/>
            <person name="Neafsey D.E."/>
            <person name="Besansky N."/>
            <person name="Howell P."/>
            <person name="Walton C."/>
            <person name="Young S.K."/>
            <person name="Zeng Q."/>
            <person name="Gargeya S."/>
            <person name="Fitzgerald M."/>
            <person name="Haas B."/>
            <person name="Abouelleil A."/>
            <person name="Allen A.W."/>
            <person name="Alvarado L."/>
            <person name="Arachchi H.M."/>
            <person name="Berlin A.M."/>
            <person name="Chapman S.B."/>
            <person name="Gainer-Dewar J."/>
            <person name="Goldberg J."/>
            <person name="Griggs A."/>
            <person name="Gujja S."/>
            <person name="Hansen M."/>
            <person name="Howarth C."/>
            <person name="Imamovic A."/>
            <person name="Ireland A."/>
            <person name="Larimer J."/>
            <person name="McCowan C."/>
            <person name="Murphy C."/>
            <person name="Pearson M."/>
            <person name="Poon T.W."/>
            <person name="Priest M."/>
            <person name="Roberts A."/>
            <person name="Saif S."/>
            <person name="Shea T."/>
            <person name="Sisk P."/>
            <person name="Sykes S."/>
            <person name="Wortman J."/>
            <person name="Nusbaum C."/>
            <person name="Birren B."/>
        </authorList>
    </citation>
    <scope>NUCLEOTIDE SEQUENCE [LARGE SCALE GENOMIC DNA]</scope>
    <source>
        <strain evidence="7">maculatus3</strain>
    </source>
</reference>
<keyword evidence="2" id="KW-0195">Cyclin</keyword>
<keyword evidence="3" id="KW-0131">Cell cycle</keyword>
<dbReference type="SUPFAM" id="SSF47954">
    <property type="entry name" value="Cyclin-like"/>
    <property type="match status" value="1"/>
</dbReference>
<dbReference type="GO" id="GO:0044772">
    <property type="term" value="P:mitotic cell cycle phase transition"/>
    <property type="evidence" value="ECO:0007669"/>
    <property type="project" value="InterPro"/>
</dbReference>
<evidence type="ECO:0000313" key="6">
    <source>
        <dbReference type="EnsemblMetazoa" id="AMAM020963-PA"/>
    </source>
</evidence>
<evidence type="ECO:0000313" key="7">
    <source>
        <dbReference type="Proteomes" id="UP000075901"/>
    </source>
</evidence>
<dbReference type="GO" id="GO:0051301">
    <property type="term" value="P:cell division"/>
    <property type="evidence" value="ECO:0007669"/>
    <property type="project" value="UniProtKB-KW"/>
</dbReference>
<evidence type="ECO:0000256" key="4">
    <source>
        <dbReference type="SAM" id="MobiDB-lite"/>
    </source>
</evidence>
<feature type="compositionally biased region" description="Low complexity" evidence="4">
    <location>
        <begin position="42"/>
        <end position="54"/>
    </location>
</feature>
<dbReference type="GO" id="GO:0016538">
    <property type="term" value="F:cyclin-dependent protein serine/threonine kinase regulator activity"/>
    <property type="evidence" value="ECO:0007669"/>
    <property type="project" value="InterPro"/>
</dbReference>
<evidence type="ECO:0000259" key="5">
    <source>
        <dbReference type="Pfam" id="PF00134"/>
    </source>
</evidence>
<dbReference type="InterPro" id="IPR036915">
    <property type="entry name" value="Cyclin-like_sf"/>
</dbReference>
<evidence type="ECO:0000256" key="1">
    <source>
        <dbReference type="ARBA" id="ARBA00022618"/>
    </source>
</evidence>
<dbReference type="Pfam" id="PF00134">
    <property type="entry name" value="Cyclin_N"/>
    <property type="match status" value="1"/>
</dbReference>
<dbReference type="Proteomes" id="UP000075901">
    <property type="component" value="Unassembled WGS sequence"/>
</dbReference>
<dbReference type="PROSITE" id="PS00292">
    <property type="entry name" value="CYCLINS"/>
    <property type="match status" value="1"/>
</dbReference>
<feature type="domain" description="Cyclin N-terminal" evidence="5">
    <location>
        <begin position="184"/>
        <end position="242"/>
    </location>
</feature>
<dbReference type="AlphaFoldDB" id="A0A182T734"/>